<keyword evidence="2" id="KW-1133">Transmembrane helix</keyword>
<evidence type="ECO:0000313" key="3">
    <source>
        <dbReference type="EMBL" id="EME57726.1"/>
    </source>
</evidence>
<keyword evidence="2" id="KW-0812">Transmembrane</keyword>
<keyword evidence="4" id="KW-1185">Reference proteome</keyword>
<feature type="transmembrane region" description="Helical" evidence="2">
    <location>
        <begin position="177"/>
        <end position="199"/>
    </location>
</feature>
<evidence type="ECO:0000313" key="4">
    <source>
        <dbReference type="Proteomes" id="UP000054226"/>
    </source>
</evidence>
<organism evidence="3 4">
    <name type="scientific">Amycolatopsis decaplanina DSM 44594</name>
    <dbReference type="NCBI Taxonomy" id="1284240"/>
    <lineage>
        <taxon>Bacteria</taxon>
        <taxon>Bacillati</taxon>
        <taxon>Actinomycetota</taxon>
        <taxon>Actinomycetes</taxon>
        <taxon>Pseudonocardiales</taxon>
        <taxon>Pseudonocardiaceae</taxon>
        <taxon>Amycolatopsis</taxon>
    </lineage>
</organism>
<dbReference type="PATRIC" id="fig|1284240.4.peg.4278"/>
<keyword evidence="2" id="KW-0472">Membrane</keyword>
<feature type="transmembrane region" description="Helical" evidence="2">
    <location>
        <begin position="74"/>
        <end position="93"/>
    </location>
</feature>
<feature type="region of interest" description="Disordered" evidence="1">
    <location>
        <begin position="1"/>
        <end position="65"/>
    </location>
</feature>
<feature type="transmembrane region" description="Helical" evidence="2">
    <location>
        <begin position="140"/>
        <end position="157"/>
    </location>
</feature>
<dbReference type="Proteomes" id="UP000054226">
    <property type="component" value="Unassembled WGS sequence"/>
</dbReference>
<feature type="compositionally biased region" description="Basic and acidic residues" evidence="1">
    <location>
        <begin position="15"/>
        <end position="24"/>
    </location>
</feature>
<dbReference type="EMBL" id="AOHO01000058">
    <property type="protein sequence ID" value="EME57726.1"/>
    <property type="molecule type" value="Genomic_DNA"/>
</dbReference>
<comment type="caution">
    <text evidence="3">The sequence shown here is derived from an EMBL/GenBank/DDBJ whole genome shotgun (WGS) entry which is preliminary data.</text>
</comment>
<dbReference type="AlphaFoldDB" id="M2X9D4"/>
<evidence type="ECO:0000256" key="1">
    <source>
        <dbReference type="SAM" id="MobiDB-lite"/>
    </source>
</evidence>
<sequence length="210" mass="21540">MCPTSPGRTTAIRPSRNDGDRVIIEPHSTFGTAGHRKGGTSMSTNPYAVPPHEQPAVPEPYLQPRQSGRTVPRVISGLGGVLLTPVGLGLTIYGGSRLQRGFSQSLSVGEDPLGVILLVLGGLLLLGVALLGALSGLGPAAGGLLWGVLPGLAFILSPRDVMSFIYDIGGSELGVGLATWLVMGALVGSGFLLIGAGLVGTLSRRRSDRV</sequence>
<gene>
    <name evidence="3" type="ORF">H074_21087</name>
</gene>
<name>M2X9D4_9PSEU</name>
<proteinExistence type="predicted"/>
<feature type="transmembrane region" description="Helical" evidence="2">
    <location>
        <begin position="113"/>
        <end position="133"/>
    </location>
</feature>
<evidence type="ECO:0000256" key="2">
    <source>
        <dbReference type="SAM" id="Phobius"/>
    </source>
</evidence>
<reference evidence="3 4" key="1">
    <citation type="journal article" date="2013" name="Genome Announc.">
        <title>Draft Genome Sequence of Amycolatopsis decaplanina Strain DSM 44594T.</title>
        <authorList>
            <person name="Kaur N."/>
            <person name="Kumar S."/>
            <person name="Bala M."/>
            <person name="Raghava G.P."/>
            <person name="Mayilraj S."/>
        </authorList>
    </citation>
    <scope>NUCLEOTIDE SEQUENCE [LARGE SCALE GENOMIC DNA]</scope>
    <source>
        <strain evidence="3 4">DSM 44594</strain>
    </source>
</reference>
<accession>M2X9D4</accession>
<protein>
    <submittedName>
        <fullName evidence="3">Uncharacterized protein</fullName>
    </submittedName>
</protein>